<protein>
    <submittedName>
        <fullName evidence="2">Uncharacterized protein</fullName>
    </submittedName>
</protein>
<feature type="region of interest" description="Disordered" evidence="1">
    <location>
        <begin position="13"/>
        <end position="45"/>
    </location>
</feature>
<gene>
    <name evidence="2" type="ORF">PMAYCL1PPCAC_22008</name>
</gene>
<comment type="caution">
    <text evidence="2">The sequence shown here is derived from an EMBL/GenBank/DDBJ whole genome shotgun (WGS) entry which is preliminary data.</text>
</comment>
<proteinExistence type="predicted"/>
<feature type="non-terminal residue" evidence="2">
    <location>
        <position position="101"/>
    </location>
</feature>
<dbReference type="AlphaFoldDB" id="A0AAN5CVT0"/>
<evidence type="ECO:0000313" key="3">
    <source>
        <dbReference type="Proteomes" id="UP001328107"/>
    </source>
</evidence>
<keyword evidence="3" id="KW-1185">Reference proteome</keyword>
<evidence type="ECO:0000313" key="2">
    <source>
        <dbReference type="EMBL" id="GMR51813.1"/>
    </source>
</evidence>
<feature type="non-terminal residue" evidence="2">
    <location>
        <position position="1"/>
    </location>
</feature>
<organism evidence="2 3">
    <name type="scientific">Pristionchus mayeri</name>
    <dbReference type="NCBI Taxonomy" id="1317129"/>
    <lineage>
        <taxon>Eukaryota</taxon>
        <taxon>Metazoa</taxon>
        <taxon>Ecdysozoa</taxon>
        <taxon>Nematoda</taxon>
        <taxon>Chromadorea</taxon>
        <taxon>Rhabditida</taxon>
        <taxon>Rhabditina</taxon>
        <taxon>Diplogasteromorpha</taxon>
        <taxon>Diplogasteroidea</taxon>
        <taxon>Neodiplogasteridae</taxon>
        <taxon>Pristionchus</taxon>
    </lineage>
</organism>
<accession>A0AAN5CVT0</accession>
<reference evidence="3" key="1">
    <citation type="submission" date="2022-10" db="EMBL/GenBank/DDBJ databases">
        <title>Genome assembly of Pristionchus species.</title>
        <authorList>
            <person name="Yoshida K."/>
            <person name="Sommer R.J."/>
        </authorList>
    </citation>
    <scope>NUCLEOTIDE SEQUENCE [LARGE SCALE GENOMIC DNA]</scope>
    <source>
        <strain evidence="3">RS5460</strain>
    </source>
</reference>
<dbReference type="EMBL" id="BTRK01000005">
    <property type="protein sequence ID" value="GMR51813.1"/>
    <property type="molecule type" value="Genomic_DNA"/>
</dbReference>
<evidence type="ECO:0000256" key="1">
    <source>
        <dbReference type="SAM" id="MobiDB-lite"/>
    </source>
</evidence>
<sequence>LCEQGGYWICPKRGKQKIERGSAPPPPPPERQQITLNKDPEVPDSQSLFGSIRVSTWPAEPEAHRIGVVIEEMVLRGGFVPKQVVRAVRERDESSAAEQRK</sequence>
<name>A0AAN5CVT0_9BILA</name>
<dbReference type="Proteomes" id="UP001328107">
    <property type="component" value="Unassembled WGS sequence"/>
</dbReference>